<keyword evidence="3" id="KW-1185">Reference proteome</keyword>
<reference evidence="2 3" key="1">
    <citation type="submission" date="2015-08" db="EMBL/GenBank/DDBJ databases">
        <title>Next Generation Sequencing and Analysis of the Genome of Puccinia sorghi L Schw, the Causal Agent of Maize Common Rust.</title>
        <authorList>
            <person name="Rochi L."/>
            <person name="Burguener G."/>
            <person name="Darino M."/>
            <person name="Turjanski A."/>
            <person name="Kreff E."/>
            <person name="Dieguez M.J."/>
            <person name="Sacco F."/>
        </authorList>
    </citation>
    <scope>NUCLEOTIDE SEQUENCE [LARGE SCALE GENOMIC DNA]</scope>
    <source>
        <strain evidence="2 3">RO10H11247</strain>
    </source>
</reference>
<feature type="region of interest" description="Disordered" evidence="1">
    <location>
        <begin position="367"/>
        <end position="475"/>
    </location>
</feature>
<name>A0A0L6UZH3_9BASI</name>
<feature type="compositionally biased region" description="Polar residues" evidence="1">
    <location>
        <begin position="367"/>
        <end position="383"/>
    </location>
</feature>
<dbReference type="AlphaFoldDB" id="A0A0L6UZH3"/>
<dbReference type="Proteomes" id="UP000037035">
    <property type="component" value="Unassembled WGS sequence"/>
</dbReference>
<accession>A0A0L6UZH3</accession>
<evidence type="ECO:0000313" key="2">
    <source>
        <dbReference type="EMBL" id="KNZ53928.1"/>
    </source>
</evidence>
<dbReference type="OrthoDB" id="2507496at2759"/>
<feature type="region of interest" description="Disordered" evidence="1">
    <location>
        <begin position="1"/>
        <end position="27"/>
    </location>
</feature>
<feature type="compositionally biased region" description="Low complexity" evidence="1">
    <location>
        <begin position="456"/>
        <end position="465"/>
    </location>
</feature>
<sequence>MVQYLTPTRSETQDTWLGPSQPTNHNHPVVKLFYEPNKDTASPGAAASNPSRQHCLVVHPPQPQGQPVCPSTIPSAQRRAPVIPPQPQELLRQITVDYLVFIKSANNLLSIPANPTNKPTGPPKEWEKVYTLADTVWTTTIANWNWQSFKTAMFRFLEKDREHLGVHMQTLEQSKVLKWKCILWGHRLYGNKGNYIVTQDTDFLPFLEAVKQSPTSKINIKITMEDPNKSARNIKQAKAQADSLALSYGPEDERLALERTQARLSVNSKADTESAGAIKLVADITARIIEVYGGNTESMRVKDPLDPTRSVRVNRQNLWVWARALQMGAKDVDLDKPPTSSQFASEDYQIQTLAEKASIIARRARLPSTNNQMYTPSRVSSSGRIMPPRLIPDLDEDENIESSLITSPRPGSDMEDSAPDVGGAPGSPKGVDHNADELSTTGSDSPAPHPKQQKRSLVSSASSDVDLTELQRLNFPLPIARQLTRGAMDLEKTHAGVDE</sequence>
<dbReference type="VEuPathDB" id="FungiDB:VP01_309g7"/>
<gene>
    <name evidence="2" type="ORF">VP01_309g7</name>
</gene>
<organism evidence="2 3">
    <name type="scientific">Puccinia sorghi</name>
    <dbReference type="NCBI Taxonomy" id="27349"/>
    <lineage>
        <taxon>Eukaryota</taxon>
        <taxon>Fungi</taxon>
        <taxon>Dikarya</taxon>
        <taxon>Basidiomycota</taxon>
        <taxon>Pucciniomycotina</taxon>
        <taxon>Pucciniomycetes</taxon>
        <taxon>Pucciniales</taxon>
        <taxon>Pucciniaceae</taxon>
        <taxon>Puccinia</taxon>
    </lineage>
</organism>
<protein>
    <submittedName>
        <fullName evidence="2">Uncharacterized protein</fullName>
    </submittedName>
</protein>
<evidence type="ECO:0000256" key="1">
    <source>
        <dbReference type="SAM" id="MobiDB-lite"/>
    </source>
</evidence>
<dbReference type="EMBL" id="LAVV01008057">
    <property type="protein sequence ID" value="KNZ53928.1"/>
    <property type="molecule type" value="Genomic_DNA"/>
</dbReference>
<feature type="compositionally biased region" description="Polar residues" evidence="1">
    <location>
        <begin position="1"/>
        <end position="26"/>
    </location>
</feature>
<comment type="caution">
    <text evidence="2">The sequence shown here is derived from an EMBL/GenBank/DDBJ whole genome shotgun (WGS) entry which is preliminary data.</text>
</comment>
<evidence type="ECO:0000313" key="3">
    <source>
        <dbReference type="Proteomes" id="UP000037035"/>
    </source>
</evidence>
<proteinExistence type="predicted"/>